<reference evidence="2 3" key="1">
    <citation type="submission" date="2019-05" db="EMBL/GenBank/DDBJ databases">
        <authorList>
            <person name="Narsing Rao M.P."/>
            <person name="Li W.J."/>
        </authorList>
    </citation>
    <scope>NUCLEOTIDE SEQUENCE [LARGE SCALE GENOMIC DNA]</scope>
    <source>
        <strain evidence="2 3">SYSU_K30003</strain>
    </source>
</reference>
<name>A0A5R9GB97_9BACL</name>
<dbReference type="RefSeq" id="WP_138196477.1">
    <property type="nucleotide sequence ID" value="NZ_VCIW01000017.1"/>
</dbReference>
<keyword evidence="1" id="KW-0812">Transmembrane</keyword>
<dbReference type="AlphaFoldDB" id="A0A5R9GB97"/>
<keyword evidence="1" id="KW-1133">Transmembrane helix</keyword>
<keyword evidence="1" id="KW-0472">Membrane</keyword>
<dbReference type="Proteomes" id="UP000309676">
    <property type="component" value="Unassembled WGS sequence"/>
</dbReference>
<protein>
    <submittedName>
        <fullName evidence="2">Uncharacterized protein</fullName>
    </submittedName>
</protein>
<proteinExistence type="predicted"/>
<dbReference type="EMBL" id="VCIW01000017">
    <property type="protein sequence ID" value="TLS49993.1"/>
    <property type="molecule type" value="Genomic_DNA"/>
</dbReference>
<accession>A0A5R9GB97</accession>
<keyword evidence="3" id="KW-1185">Reference proteome</keyword>
<feature type="transmembrane region" description="Helical" evidence="1">
    <location>
        <begin position="82"/>
        <end position="100"/>
    </location>
</feature>
<dbReference type="OrthoDB" id="1798310at2"/>
<sequence>MTKENKPLTLLKGAGSVAFAIVASSHHWLHTLLVALGLTTLGAGLFSLSPQVKMIFLAVSLVVSLWFLRVTKRKWRRNRPAAIVYLISSLISIVLVLTALPQTISDFTQVPDQKVIDEADHENHHTPQ</sequence>
<evidence type="ECO:0000256" key="1">
    <source>
        <dbReference type="SAM" id="Phobius"/>
    </source>
</evidence>
<comment type="caution">
    <text evidence="2">The sequence shown here is derived from an EMBL/GenBank/DDBJ whole genome shotgun (WGS) entry which is preliminary data.</text>
</comment>
<organism evidence="2 3">
    <name type="scientific">Paenibacillus antri</name>
    <dbReference type="NCBI Taxonomy" id="2582848"/>
    <lineage>
        <taxon>Bacteria</taxon>
        <taxon>Bacillati</taxon>
        <taxon>Bacillota</taxon>
        <taxon>Bacilli</taxon>
        <taxon>Bacillales</taxon>
        <taxon>Paenibacillaceae</taxon>
        <taxon>Paenibacillus</taxon>
    </lineage>
</organism>
<evidence type="ECO:0000313" key="3">
    <source>
        <dbReference type="Proteomes" id="UP000309676"/>
    </source>
</evidence>
<feature type="transmembrane region" description="Helical" evidence="1">
    <location>
        <begin position="54"/>
        <end position="70"/>
    </location>
</feature>
<evidence type="ECO:0000313" key="2">
    <source>
        <dbReference type="EMBL" id="TLS49993.1"/>
    </source>
</evidence>
<gene>
    <name evidence="2" type="ORF">FE782_21890</name>
</gene>